<dbReference type="SUPFAM" id="SSF53098">
    <property type="entry name" value="Ribonuclease H-like"/>
    <property type="match status" value="1"/>
</dbReference>
<dbReference type="InterPro" id="IPR036397">
    <property type="entry name" value="RNaseH_sf"/>
</dbReference>
<evidence type="ECO:0000313" key="3">
    <source>
        <dbReference type="Proteomes" id="UP000223606"/>
    </source>
</evidence>
<dbReference type="EMBL" id="LT960614">
    <property type="protein sequence ID" value="SON56632.1"/>
    <property type="molecule type" value="Genomic_DNA"/>
</dbReference>
<dbReference type="KEGG" id="hdi:HDIA_3091"/>
<evidence type="ECO:0000313" key="2">
    <source>
        <dbReference type="EMBL" id="SON56632.1"/>
    </source>
</evidence>
<dbReference type="PROSITE" id="PS50994">
    <property type="entry name" value="INTEGRASE"/>
    <property type="match status" value="1"/>
</dbReference>
<dbReference type="InterPro" id="IPR050900">
    <property type="entry name" value="Transposase_IS3/IS150/IS904"/>
</dbReference>
<dbReference type="InterPro" id="IPR012337">
    <property type="entry name" value="RNaseH-like_sf"/>
</dbReference>
<name>A0A2C9D8I3_9HYPH</name>
<dbReference type="PANTHER" id="PTHR46889">
    <property type="entry name" value="TRANSPOSASE INSF FOR INSERTION SEQUENCE IS3B-RELATED"/>
    <property type="match status" value="1"/>
</dbReference>
<dbReference type="Gene3D" id="3.30.420.10">
    <property type="entry name" value="Ribonuclease H-like superfamily/Ribonuclease H"/>
    <property type="match status" value="1"/>
</dbReference>
<sequence>MLTRQTDTGWVTDITCIRTMEGFAYLAVVIDLFSHRVVGWSLPGRQTSEVVLQALHMVVWKRKPQNTVLVHFDSQKMVASDQFPDGLPQHCSTATGWRPQSSCDGIRPSSGGVYRARSYSVLALAGAAQCKKLRRPNEPPPKG</sequence>
<proteinExistence type="predicted"/>
<evidence type="ECO:0000259" key="1">
    <source>
        <dbReference type="PROSITE" id="PS50994"/>
    </source>
</evidence>
<dbReference type="PANTHER" id="PTHR46889:SF4">
    <property type="entry name" value="TRANSPOSASE INSO FOR INSERTION SEQUENCE ELEMENT IS911B-RELATED"/>
    <property type="match status" value="1"/>
</dbReference>
<dbReference type="Proteomes" id="UP000223606">
    <property type="component" value="Chromosome 1"/>
</dbReference>
<dbReference type="GO" id="GO:0015074">
    <property type="term" value="P:DNA integration"/>
    <property type="evidence" value="ECO:0007669"/>
    <property type="project" value="InterPro"/>
</dbReference>
<keyword evidence="3" id="KW-1185">Reference proteome</keyword>
<accession>A0A2C9D8I3</accession>
<feature type="domain" description="Integrase catalytic" evidence="1">
    <location>
        <begin position="1"/>
        <end position="85"/>
    </location>
</feature>
<dbReference type="AlphaFoldDB" id="A0A2C9D8I3"/>
<reference evidence="3" key="1">
    <citation type="submission" date="2017-09" db="EMBL/GenBank/DDBJ databases">
        <title>Genome sequence of Nannocystis excedens DSM 71.</title>
        <authorList>
            <person name="Blom J."/>
        </authorList>
    </citation>
    <scope>NUCLEOTIDE SEQUENCE [LARGE SCALE GENOMIC DNA]</scope>
    <source>
        <strain evidence="3">type strain: E19</strain>
    </source>
</reference>
<dbReference type="GO" id="GO:0003676">
    <property type="term" value="F:nucleic acid binding"/>
    <property type="evidence" value="ECO:0007669"/>
    <property type="project" value="InterPro"/>
</dbReference>
<gene>
    <name evidence="2" type="ORF">HDIA_3091</name>
</gene>
<dbReference type="Pfam" id="PF00665">
    <property type="entry name" value="rve"/>
    <property type="match status" value="1"/>
</dbReference>
<dbReference type="InterPro" id="IPR001584">
    <property type="entry name" value="Integrase_cat-core"/>
</dbReference>
<protein>
    <submittedName>
        <fullName evidence="2">Putative transposase OrfB</fullName>
    </submittedName>
</protein>
<organism evidence="2 3">
    <name type="scientific">Hartmannibacter diazotrophicus</name>
    <dbReference type="NCBI Taxonomy" id="1482074"/>
    <lineage>
        <taxon>Bacteria</taxon>
        <taxon>Pseudomonadati</taxon>
        <taxon>Pseudomonadota</taxon>
        <taxon>Alphaproteobacteria</taxon>
        <taxon>Hyphomicrobiales</taxon>
        <taxon>Pleomorphomonadaceae</taxon>
        <taxon>Hartmannibacter</taxon>
    </lineage>
</organism>